<evidence type="ECO:0000256" key="1">
    <source>
        <dbReference type="SAM" id="Phobius"/>
    </source>
</evidence>
<dbReference type="SMART" id="SM00479">
    <property type="entry name" value="EXOIII"/>
    <property type="match status" value="1"/>
</dbReference>
<keyword evidence="4" id="KW-1185">Reference proteome</keyword>
<reference evidence="3" key="1">
    <citation type="submission" date="2021-10" db="EMBL/GenBank/DDBJ databases">
        <authorList>
            <person name="Dean J.D."/>
            <person name="Kim M.K."/>
            <person name="Newey C.N."/>
            <person name="Stoker T.S."/>
            <person name="Thompson D.W."/>
            <person name="Grose J.H."/>
        </authorList>
    </citation>
    <scope>NUCLEOTIDE SEQUENCE</scope>
    <source>
        <strain evidence="3">BT635</strain>
    </source>
</reference>
<keyword evidence="3" id="KW-0540">Nuclease</keyword>
<keyword evidence="1" id="KW-0472">Membrane</keyword>
<keyword evidence="1" id="KW-1133">Transmembrane helix</keyword>
<dbReference type="Pfam" id="PF00929">
    <property type="entry name" value="RNase_T"/>
    <property type="match status" value="1"/>
</dbReference>
<evidence type="ECO:0000313" key="4">
    <source>
        <dbReference type="Proteomes" id="UP001165297"/>
    </source>
</evidence>
<dbReference type="EMBL" id="JAJADQ010000012">
    <property type="protein sequence ID" value="MCB2379888.1"/>
    <property type="molecule type" value="Genomic_DNA"/>
</dbReference>
<dbReference type="Proteomes" id="UP001165297">
    <property type="component" value="Unassembled WGS sequence"/>
</dbReference>
<feature type="transmembrane region" description="Helical" evidence="1">
    <location>
        <begin position="213"/>
        <end position="233"/>
    </location>
</feature>
<evidence type="ECO:0000313" key="3">
    <source>
        <dbReference type="EMBL" id="MCB2379888.1"/>
    </source>
</evidence>
<dbReference type="InterPro" id="IPR013520">
    <property type="entry name" value="Ribonucl_H"/>
</dbReference>
<comment type="caution">
    <text evidence="3">The sequence shown here is derived from an EMBL/GenBank/DDBJ whole genome shotgun (WGS) entry which is preliminary data.</text>
</comment>
<protein>
    <submittedName>
        <fullName evidence="3">3'-5' exonuclease</fullName>
    </submittedName>
</protein>
<organism evidence="3 4">
    <name type="scientific">Hymenobacter nitidus</name>
    <dbReference type="NCBI Taxonomy" id="2880929"/>
    <lineage>
        <taxon>Bacteria</taxon>
        <taxon>Pseudomonadati</taxon>
        <taxon>Bacteroidota</taxon>
        <taxon>Cytophagia</taxon>
        <taxon>Cytophagales</taxon>
        <taxon>Hymenobacteraceae</taxon>
        <taxon>Hymenobacter</taxon>
    </lineage>
</organism>
<feature type="domain" description="Exonuclease" evidence="2">
    <location>
        <begin position="4"/>
        <end position="190"/>
    </location>
</feature>
<keyword evidence="3" id="KW-0378">Hydrolase</keyword>
<dbReference type="InterPro" id="IPR036397">
    <property type="entry name" value="RNaseH_sf"/>
</dbReference>
<dbReference type="InterPro" id="IPR012337">
    <property type="entry name" value="RNaseH-like_sf"/>
</dbReference>
<evidence type="ECO:0000259" key="2">
    <source>
        <dbReference type="SMART" id="SM00479"/>
    </source>
</evidence>
<dbReference type="SUPFAM" id="SSF53098">
    <property type="entry name" value="Ribonuclease H-like"/>
    <property type="match status" value="1"/>
</dbReference>
<proteinExistence type="predicted"/>
<sequence>MREYVLFVDTETSGIPQDWNQPYSVLGNWPHIAQLAWVLYSRDGQEIKAENHYILPSDYDLSPASIGVHGLTREFLLAHGRPRHEVLRLLYQDLLRYEPLVVAHFMKLDFHMLGVGFYRAGLENPLDVLPTFCTMLTTSRFVRPGQQGYLRLGELYERLFHEPLERQHDARVDAYATARCFFELWRKGDITDQTIAAQAPLRRPGLAANPNHWVILAALLLGLALLLAAYLLFF</sequence>
<dbReference type="CDD" id="cd06127">
    <property type="entry name" value="DEDDh"/>
    <property type="match status" value="1"/>
</dbReference>
<dbReference type="RefSeq" id="WP_226189393.1">
    <property type="nucleotide sequence ID" value="NZ_JAJADQ010000012.1"/>
</dbReference>
<name>A0ABS8AHH4_9BACT</name>
<dbReference type="GO" id="GO:0004527">
    <property type="term" value="F:exonuclease activity"/>
    <property type="evidence" value="ECO:0007669"/>
    <property type="project" value="UniProtKB-KW"/>
</dbReference>
<gene>
    <name evidence="3" type="ORF">LGH70_19990</name>
</gene>
<keyword evidence="3" id="KW-0269">Exonuclease</keyword>
<accession>A0ABS8AHH4</accession>
<keyword evidence="1" id="KW-0812">Transmembrane</keyword>
<dbReference type="Gene3D" id="3.30.420.10">
    <property type="entry name" value="Ribonuclease H-like superfamily/Ribonuclease H"/>
    <property type="match status" value="1"/>
</dbReference>